<dbReference type="Proteomes" id="UP000760494">
    <property type="component" value="Unassembled WGS sequence"/>
</dbReference>
<protein>
    <submittedName>
        <fullName evidence="1">Uncharacterized protein</fullName>
    </submittedName>
</protein>
<accession>A0A5Q3FHH3</accession>
<dbReference type="EMBL" id="CABFJX010000212">
    <property type="protein sequence ID" value="VTT67636.1"/>
    <property type="molecule type" value="Genomic_DNA"/>
</dbReference>
<comment type="caution">
    <text evidence="1">The sequence shown here is derived from an EMBL/GenBank/DDBJ whole genome shotgun (WGS) entry which is preliminary data.</text>
</comment>
<dbReference type="AlphaFoldDB" id="A0A5Q3FHH3"/>
<name>A0A5Q3FHH3_FUSFU</name>
<organism evidence="1 2">
    <name type="scientific">Fusarium fujikuroi</name>
    <name type="common">Bakanae and foot rot disease fungus</name>
    <name type="synonym">Gibberella fujikuroi</name>
    <dbReference type="NCBI Taxonomy" id="5127"/>
    <lineage>
        <taxon>Eukaryota</taxon>
        <taxon>Fungi</taxon>
        <taxon>Dikarya</taxon>
        <taxon>Ascomycota</taxon>
        <taxon>Pezizomycotina</taxon>
        <taxon>Sordariomycetes</taxon>
        <taxon>Hypocreomycetidae</taxon>
        <taxon>Hypocreales</taxon>
        <taxon>Nectriaceae</taxon>
        <taxon>Fusarium</taxon>
        <taxon>Fusarium fujikuroi species complex</taxon>
    </lineage>
</organism>
<evidence type="ECO:0000313" key="2">
    <source>
        <dbReference type="Proteomes" id="UP000760494"/>
    </source>
</evidence>
<proteinExistence type="predicted"/>
<reference evidence="1" key="1">
    <citation type="submission" date="2019-05" db="EMBL/GenBank/DDBJ databases">
        <authorList>
            <person name="Piombo E."/>
        </authorList>
    </citation>
    <scope>NUCLEOTIDE SEQUENCE</scope>
    <source>
        <strain evidence="1">C2S</strain>
    </source>
</reference>
<evidence type="ECO:0000313" key="1">
    <source>
        <dbReference type="EMBL" id="VTT67636.1"/>
    </source>
</evidence>
<sequence>MSGDQICDAEACNNRMLSGLNKCLEHVYQITLDWHTNEWMGSLPALEAAMQIAVRKQWTYTHNYQAIQDRVQEIRDGKRPSSDLVILDNEFSPSSQQPFEIAIIDRVYGRILINTLVKHPEGSRIASNPYSSASNGLPAAIKNFLATGGYSDILPSNDNCIPLLQVLRHQQLPAPSGFRIFPLKLEIIFSVFYPRHKLCGRNHRALVDCQQTKLVLDKFDSLCNPVESRGSEWQPEEMATVSQRQILDFFNWEKKTVSNEKQDGIDGGGESGGPSTVTTHAVAKTEDEGNKYAYGDFGRRG</sequence>
<gene>
    <name evidence="1" type="ORF">C2S_7049</name>
</gene>